<protein>
    <submittedName>
        <fullName evidence="1">Type VI secretion system tube protein Hcp</fullName>
    </submittedName>
</protein>
<dbReference type="OrthoDB" id="5674026at2"/>
<dbReference type="PANTHER" id="PTHR34319:SF6">
    <property type="entry name" value="MAJOR EXPORTED PROTEIN"/>
    <property type="match status" value="1"/>
</dbReference>
<dbReference type="EMBL" id="PJZF01000017">
    <property type="protein sequence ID" value="PLR33342.1"/>
    <property type="molecule type" value="Genomic_DNA"/>
</dbReference>
<dbReference type="Proteomes" id="UP000234240">
    <property type="component" value="Unassembled WGS sequence"/>
</dbReference>
<keyword evidence="2" id="KW-1185">Reference proteome</keyword>
<dbReference type="Pfam" id="PF05638">
    <property type="entry name" value="T6SS_HCP"/>
    <property type="match status" value="1"/>
</dbReference>
<dbReference type="Gene3D" id="2.30.110.20">
    <property type="entry name" value="Hcp1-like"/>
    <property type="match status" value="1"/>
</dbReference>
<evidence type="ECO:0000313" key="1">
    <source>
        <dbReference type="EMBL" id="PLR33342.1"/>
    </source>
</evidence>
<dbReference type="PANTHER" id="PTHR34319">
    <property type="entry name" value="MAJOR EXPORTED PROTEIN"/>
    <property type="match status" value="1"/>
</dbReference>
<dbReference type="AlphaFoldDB" id="A0A2N5DZS4"/>
<dbReference type="SUPFAM" id="SSF141452">
    <property type="entry name" value="Hcp1-like"/>
    <property type="match status" value="1"/>
</dbReference>
<comment type="caution">
    <text evidence="1">The sequence shown here is derived from an EMBL/GenBank/DDBJ whole genome shotgun (WGS) entry which is preliminary data.</text>
</comment>
<dbReference type="InterPro" id="IPR052947">
    <property type="entry name" value="T6SS_Hcp1_domain"/>
</dbReference>
<accession>A0A2N5DZS4</accession>
<dbReference type="InterPro" id="IPR008514">
    <property type="entry name" value="T6SS_Hcp"/>
</dbReference>
<dbReference type="InterPro" id="IPR036624">
    <property type="entry name" value="Hcp1-lik_sf"/>
</dbReference>
<organism evidence="1 2">
    <name type="scientific">Chimaeribacter californicus</name>
    <dbReference type="NCBI Taxonomy" id="2060067"/>
    <lineage>
        <taxon>Bacteria</taxon>
        <taxon>Pseudomonadati</taxon>
        <taxon>Pseudomonadota</taxon>
        <taxon>Gammaproteobacteria</taxon>
        <taxon>Enterobacterales</taxon>
        <taxon>Yersiniaceae</taxon>
        <taxon>Chimaeribacter</taxon>
    </lineage>
</organism>
<name>A0A2N5DZS4_9GAMM</name>
<dbReference type="RefSeq" id="WP_101817610.1">
    <property type="nucleotide sequence ID" value="NZ_PJZF01000017.1"/>
</dbReference>
<dbReference type="NCBIfam" id="TIGR03344">
    <property type="entry name" value="VI_effect_Hcp1"/>
    <property type="match status" value="1"/>
</dbReference>
<reference evidence="1 2" key="1">
    <citation type="submission" date="2017-12" db="EMBL/GenBank/DDBJ databases">
        <title>Characterization of six clinical isolates of Enterochimera gen. nov., a novel genus of the Yersiniaciae family and the three species Enterochimera arupensis sp. nov., Enterochimera coloradensis sp. nov, and Enterochimera californica sp. nov.</title>
        <authorList>
            <person name="Rossi A."/>
            <person name="Fisher M."/>
        </authorList>
    </citation>
    <scope>NUCLEOTIDE SEQUENCE [LARGE SCALE GENOMIC DNA]</scope>
    <source>
        <strain evidence="2">2015-Iso6</strain>
    </source>
</reference>
<sequence>MSNPAYLWLTDENGSPIVGASQVIGREGAIELKFFTHNLTIPTDGNTGRLTGTRIHSPIMIQKEADRTTPFLYKALTNNATLKSAVIKKYSISEAGREIEYFNTFLENVKIISITPDLYPEASTKTHLETVLLRYEKITWKYCDGNIIHTDQWNEFARY</sequence>
<evidence type="ECO:0000313" key="2">
    <source>
        <dbReference type="Proteomes" id="UP000234240"/>
    </source>
</evidence>
<proteinExistence type="predicted"/>
<gene>
    <name evidence="1" type="ORF">CYR55_17325</name>
</gene>